<name>A0A4C1Y4R7_EUMVA</name>
<dbReference type="EMBL" id="BGZK01001090">
    <property type="protein sequence ID" value="GBP70908.1"/>
    <property type="molecule type" value="Genomic_DNA"/>
</dbReference>
<dbReference type="Proteomes" id="UP000299102">
    <property type="component" value="Unassembled WGS sequence"/>
</dbReference>
<evidence type="ECO:0000313" key="3">
    <source>
        <dbReference type="Proteomes" id="UP000299102"/>
    </source>
</evidence>
<gene>
    <name evidence="2" type="ORF">EVAR_48873_1</name>
</gene>
<feature type="region of interest" description="Disordered" evidence="1">
    <location>
        <begin position="40"/>
        <end position="77"/>
    </location>
</feature>
<evidence type="ECO:0000256" key="1">
    <source>
        <dbReference type="SAM" id="MobiDB-lite"/>
    </source>
</evidence>
<reference evidence="2 3" key="1">
    <citation type="journal article" date="2019" name="Commun. Biol.">
        <title>The bagworm genome reveals a unique fibroin gene that provides high tensile strength.</title>
        <authorList>
            <person name="Kono N."/>
            <person name="Nakamura H."/>
            <person name="Ohtoshi R."/>
            <person name="Tomita M."/>
            <person name="Numata K."/>
            <person name="Arakawa K."/>
        </authorList>
    </citation>
    <scope>NUCLEOTIDE SEQUENCE [LARGE SCALE GENOMIC DNA]</scope>
</reference>
<keyword evidence="3" id="KW-1185">Reference proteome</keyword>
<evidence type="ECO:0000313" key="2">
    <source>
        <dbReference type="EMBL" id="GBP70908.1"/>
    </source>
</evidence>
<comment type="caution">
    <text evidence="2">The sequence shown here is derived from an EMBL/GenBank/DDBJ whole genome shotgun (WGS) entry which is preliminary data.</text>
</comment>
<protein>
    <submittedName>
        <fullName evidence="2">Uncharacterized protein</fullName>
    </submittedName>
</protein>
<sequence>MTSSVQEVSLLCNYRRDESKLQRATCKRLCGKNYKNSAVPRGQKRQGVLRPAESLRRPAARASTHLTCAASAGSPRA</sequence>
<dbReference type="AlphaFoldDB" id="A0A4C1Y4R7"/>
<proteinExistence type="predicted"/>
<organism evidence="2 3">
    <name type="scientific">Eumeta variegata</name>
    <name type="common">Bagworm moth</name>
    <name type="synonym">Eumeta japonica</name>
    <dbReference type="NCBI Taxonomy" id="151549"/>
    <lineage>
        <taxon>Eukaryota</taxon>
        <taxon>Metazoa</taxon>
        <taxon>Ecdysozoa</taxon>
        <taxon>Arthropoda</taxon>
        <taxon>Hexapoda</taxon>
        <taxon>Insecta</taxon>
        <taxon>Pterygota</taxon>
        <taxon>Neoptera</taxon>
        <taxon>Endopterygota</taxon>
        <taxon>Lepidoptera</taxon>
        <taxon>Glossata</taxon>
        <taxon>Ditrysia</taxon>
        <taxon>Tineoidea</taxon>
        <taxon>Psychidae</taxon>
        <taxon>Oiketicinae</taxon>
        <taxon>Eumeta</taxon>
    </lineage>
</organism>
<accession>A0A4C1Y4R7</accession>